<name>A0AAD4BGP1_BOLED</name>
<dbReference type="EMBL" id="WHUW01000070">
    <property type="protein sequence ID" value="KAF8428910.1"/>
    <property type="molecule type" value="Genomic_DNA"/>
</dbReference>
<reference evidence="1" key="2">
    <citation type="journal article" date="2020" name="Nat. Commun.">
        <title>Large-scale genome sequencing of mycorrhizal fungi provides insights into the early evolution of symbiotic traits.</title>
        <authorList>
            <person name="Miyauchi S."/>
            <person name="Kiss E."/>
            <person name="Kuo A."/>
            <person name="Drula E."/>
            <person name="Kohler A."/>
            <person name="Sanchez-Garcia M."/>
            <person name="Morin E."/>
            <person name="Andreopoulos B."/>
            <person name="Barry K.W."/>
            <person name="Bonito G."/>
            <person name="Buee M."/>
            <person name="Carver A."/>
            <person name="Chen C."/>
            <person name="Cichocki N."/>
            <person name="Clum A."/>
            <person name="Culley D."/>
            <person name="Crous P.W."/>
            <person name="Fauchery L."/>
            <person name="Girlanda M."/>
            <person name="Hayes R.D."/>
            <person name="Keri Z."/>
            <person name="LaButti K."/>
            <person name="Lipzen A."/>
            <person name="Lombard V."/>
            <person name="Magnuson J."/>
            <person name="Maillard F."/>
            <person name="Murat C."/>
            <person name="Nolan M."/>
            <person name="Ohm R.A."/>
            <person name="Pangilinan J."/>
            <person name="Pereira M.F."/>
            <person name="Perotto S."/>
            <person name="Peter M."/>
            <person name="Pfister S."/>
            <person name="Riley R."/>
            <person name="Sitrit Y."/>
            <person name="Stielow J.B."/>
            <person name="Szollosi G."/>
            <person name="Zifcakova L."/>
            <person name="Stursova M."/>
            <person name="Spatafora J.W."/>
            <person name="Tedersoo L."/>
            <person name="Vaario L.M."/>
            <person name="Yamada A."/>
            <person name="Yan M."/>
            <person name="Wang P."/>
            <person name="Xu J."/>
            <person name="Bruns T."/>
            <person name="Baldrian P."/>
            <person name="Vilgalys R."/>
            <person name="Dunand C."/>
            <person name="Henrissat B."/>
            <person name="Grigoriev I.V."/>
            <person name="Hibbett D."/>
            <person name="Nagy L.G."/>
            <person name="Martin F.M."/>
        </authorList>
    </citation>
    <scope>NUCLEOTIDE SEQUENCE</scope>
    <source>
        <strain evidence="1">BED1</strain>
    </source>
</reference>
<dbReference type="AlphaFoldDB" id="A0AAD4BGP1"/>
<sequence>MTVISVVGFILKPGSARCRGRIPVWTRPCLRWHSWTETRIQRWRVARITRTISKMGCRVHRSGSNENSSLGKNVSESWKIEEASIYQRCELHMYILLFWAACHGTTQGKRKNKRADLHLGVFSKVKGKSWPHTTRVGLYHITSGVGPYPSLNVPSHCQSASR</sequence>
<gene>
    <name evidence="1" type="ORF">L210DRAFT_81248</name>
</gene>
<proteinExistence type="predicted"/>
<comment type="caution">
    <text evidence="1">The sequence shown here is derived from an EMBL/GenBank/DDBJ whole genome shotgun (WGS) entry which is preliminary data.</text>
</comment>
<protein>
    <submittedName>
        <fullName evidence="1">Uncharacterized protein</fullName>
    </submittedName>
</protein>
<keyword evidence="2" id="KW-1185">Reference proteome</keyword>
<evidence type="ECO:0000313" key="2">
    <source>
        <dbReference type="Proteomes" id="UP001194468"/>
    </source>
</evidence>
<organism evidence="1 2">
    <name type="scientific">Boletus edulis BED1</name>
    <dbReference type="NCBI Taxonomy" id="1328754"/>
    <lineage>
        <taxon>Eukaryota</taxon>
        <taxon>Fungi</taxon>
        <taxon>Dikarya</taxon>
        <taxon>Basidiomycota</taxon>
        <taxon>Agaricomycotina</taxon>
        <taxon>Agaricomycetes</taxon>
        <taxon>Agaricomycetidae</taxon>
        <taxon>Boletales</taxon>
        <taxon>Boletineae</taxon>
        <taxon>Boletaceae</taxon>
        <taxon>Boletoideae</taxon>
        <taxon>Boletus</taxon>
    </lineage>
</organism>
<evidence type="ECO:0000313" key="1">
    <source>
        <dbReference type="EMBL" id="KAF8428910.1"/>
    </source>
</evidence>
<accession>A0AAD4BGP1</accession>
<reference evidence="1" key="1">
    <citation type="submission" date="2019-10" db="EMBL/GenBank/DDBJ databases">
        <authorList>
            <consortium name="DOE Joint Genome Institute"/>
            <person name="Kuo A."/>
            <person name="Miyauchi S."/>
            <person name="Kiss E."/>
            <person name="Drula E."/>
            <person name="Kohler A."/>
            <person name="Sanchez-Garcia M."/>
            <person name="Andreopoulos B."/>
            <person name="Barry K.W."/>
            <person name="Bonito G."/>
            <person name="Buee M."/>
            <person name="Carver A."/>
            <person name="Chen C."/>
            <person name="Cichocki N."/>
            <person name="Clum A."/>
            <person name="Culley D."/>
            <person name="Crous P.W."/>
            <person name="Fauchery L."/>
            <person name="Girlanda M."/>
            <person name="Hayes R."/>
            <person name="Keri Z."/>
            <person name="LaButti K."/>
            <person name="Lipzen A."/>
            <person name="Lombard V."/>
            <person name="Magnuson J."/>
            <person name="Maillard F."/>
            <person name="Morin E."/>
            <person name="Murat C."/>
            <person name="Nolan M."/>
            <person name="Ohm R."/>
            <person name="Pangilinan J."/>
            <person name="Pereira M."/>
            <person name="Perotto S."/>
            <person name="Peter M."/>
            <person name="Riley R."/>
            <person name="Sitrit Y."/>
            <person name="Stielow B."/>
            <person name="Szollosi G."/>
            <person name="Zifcakova L."/>
            <person name="Stursova M."/>
            <person name="Spatafora J.W."/>
            <person name="Tedersoo L."/>
            <person name="Vaario L.-M."/>
            <person name="Yamada A."/>
            <person name="Yan M."/>
            <person name="Wang P."/>
            <person name="Xu J."/>
            <person name="Bruns T."/>
            <person name="Baldrian P."/>
            <person name="Vilgalys R."/>
            <person name="Henrissat B."/>
            <person name="Grigoriev I.V."/>
            <person name="Hibbett D."/>
            <person name="Nagy L.G."/>
            <person name="Martin F.M."/>
        </authorList>
    </citation>
    <scope>NUCLEOTIDE SEQUENCE</scope>
    <source>
        <strain evidence="1">BED1</strain>
    </source>
</reference>
<dbReference type="Proteomes" id="UP001194468">
    <property type="component" value="Unassembled WGS sequence"/>
</dbReference>